<dbReference type="EMBL" id="MZ334496">
    <property type="protein sequence ID" value="UBF19700.1"/>
    <property type="molecule type" value="Genomic_DNA"/>
</dbReference>
<dbReference type="Proteomes" id="UP000827922">
    <property type="component" value="Segment"/>
</dbReference>
<evidence type="ECO:0000313" key="2">
    <source>
        <dbReference type="Proteomes" id="UP000827922"/>
    </source>
</evidence>
<sequence length="47" mass="5451">MKYHLIDPTEPVVENEEARFEIIESFPSKEAAEHVLEANRGLQIIKE</sequence>
<organism evidence="1 2">
    <name type="scientific">Halorubrum tailed virus 10</name>
    <dbReference type="NCBI Taxonomy" id="2877991"/>
    <lineage>
        <taxon>Viruses</taxon>
        <taxon>Duplodnaviria</taxon>
        <taxon>Heunggongvirae</taxon>
        <taxon>Uroviricota</taxon>
        <taxon>Caudoviricetes</taxon>
        <taxon>Thumleimavirales</taxon>
        <taxon>Hafunaviridae</taxon>
        <taxon>Haloferacalesvirus</taxon>
        <taxon>Haloferacalesvirus eilatense</taxon>
        <taxon>Haloferacalesvirus HRTV10</taxon>
    </lineage>
</organism>
<keyword evidence="2" id="KW-1185">Reference proteome</keyword>
<proteinExistence type="predicted"/>
<name>A0AAE8XT07_9CAUD</name>
<reference evidence="1 2" key="1">
    <citation type="submission" date="2021-05" db="EMBL/GenBank/DDBJ databases">
        <title>Diversity, taxonomy and evolution of archaeal viruses of the class Caudoviricetes.</title>
        <authorList>
            <person name="Liu Y."/>
            <person name="Demina T.A."/>
            <person name="Roux S."/>
            <person name="Aiewsakun P."/>
            <person name="Kazlauskas D."/>
            <person name="Simmonds P."/>
            <person name="Prangishvili D."/>
            <person name="Oksanen H.M."/>
            <person name="Krupovic M."/>
        </authorList>
    </citation>
    <scope>NUCLEOTIDE SEQUENCE [LARGE SCALE GENOMIC DNA]</scope>
    <source>
        <strain evidence="1">HRTV-10/43</strain>
    </source>
</reference>
<protein>
    <submittedName>
        <fullName evidence="1">Uncharacterized protein</fullName>
    </submittedName>
</protein>
<evidence type="ECO:0000313" key="1">
    <source>
        <dbReference type="EMBL" id="UBF19700.1"/>
    </source>
</evidence>
<gene>
    <name evidence="1" type="ORF">HRTV-10_gp116</name>
</gene>
<accession>A0AAE8XT07</accession>